<dbReference type="Pfam" id="PF12770">
    <property type="entry name" value="CHAT"/>
    <property type="match status" value="1"/>
</dbReference>
<sequence>MREKLLAAVRARTAHAIETGHSRWVLAPEALEEAGALLARVLGSDEDPDLEVLRAVGELYWLRVQALPVDEWDEDLRMAAILYQPVYQADPDAVPEQLRSLYAEEARRPKERKREGGRVDPAACTDKGAELFDWFLRNGDLEALEKAVHLFGTALSAVPEDHPMYGPCLSNMHAAASALADETGDADMLQEAVSAGLTLLEVIDERDPEYPEHASEVGLSLRSLFECTGVVSVLRKSVGLARSAVAATPEEGAIRAGRLSNLGVVLQLLHEHAGDARAIDEAITAGRDAVAAMPVGDPDRATCLSNLGNTLRVAFEASGDTAILREAVAVGRAALESTPEDDPGRAGSMSSLGGTLQLLYEHTGDRAALAEAVAVGRAASASLPADHPARQAVLANLGVSLRELFEATGDVNLLHEAVVAHRQVDAATPDGHPSQASRLTNLGNTLRALYDHSGDRQALDDAVVAGRRAVAAIPDGHPMRAASLSNLGSSLLAQFDETDDLRTVGEAVSANRKALAAIPVDHPWHARFQSNLGISLHMLFKRTGDLDILREAIAAGRAAVTEVPDGHPELVGYVTGLSATLRTAFTKSEDQQALSDARNALADIAATGVGARDGLPEDDPVRSMLRSDLEPAAQDPAEETGSKQNPDPEVELDERPGQGSTRDCRIRQVRGRVDRFTTTRAPEVVLGSDAIGEVVDLLCSVPDPVEDIEVAQTAGWLFWLRFATRGTVDGEPELMIALDLLAPLYPLGAGAVPELIGELWDDKPPAEPDGAAVLAKLGRAQLREAQKNDDDAVALNRSVDLLRRAVAVAGSDHPDYAQCLSNLGSALLSRFERAKLPADLSESIEFCRAAVGASRPDEPARASYLSNLGNALLTRFEHLASEADLDASIEAGQAAVTGWPDHPDHAAMVSNLDLALRTRAAFGDQAAGLDRRIEEARTGSSAPGGPDAAELSELLLARFERAGDPADLDEAIQVRRDAVATAVDDSGRASHLSGLCDLLRVQFVHFGRTSDLAGAIAHGRAAVAATPAGDSEFGGRQANLASALSRRYKNTGDLGDLEEAAALGRSAVAATPVGDFNRPNYLTSLCDTLRILFERTDRLADLDEAVEAGRAAVDAAPQHSPHLPAFLGNLGAALLARFRRTGSQTDLDESVDLLRRAALAAQAASPDRALMLANLGAALQIRFDSVGDPEDLDEAIDVCREAVRATPLEHPGRAARLSNLAGALQARFGIGGEATDLDEAVEASRSAVEAHPPGHPARAPAWSNHALVLRGRYEHSGRPADLDAAVAAARAAVAEAPADHPERPAYLANLSGALRDRHARTGTDADLDGALAAAREAASAEVGPPRVRSVAAARWGSLAAAAGRWAEAVAGYQATIDLLARMVPRQLTRRDQEFLLDGTHGTGSDAAACCVRVGSVAQAVELFEQGRGLLLSQALDSRTDLTALAERHPELADRFTALCAELDSPGPADDVVARRATATAFDRLVADIQKLPGFDRFLRPPAVADLAPDEGQVVIVSVSRYGSYALILPADGEVTAVPLPTLTPDAVLAEVGDFLRAVEDTTANSARTRAAAQDRMTRTLGWLWDTVAGPVLDAVDITRTPRGGESWPRLWWCPSGLLSFLPLHAAGHHETASDAVPRTVLDRVVCSLTPTLRAFAHSRRAADSPPPRAGRAVVVAMPKTPGGYADLSGAEAETAVLRRHFPGEVDVRTGTAATHDAVLDALTGARWAHFACHGRSDLADPSAGRLVLADHHNRPLTVMDLARLRMDDAELAFLSACSTARPSGRLADEAIHLASAFQLAGYRHVIGTLWRIGDWQAVDVADLIYSAIADGAGVAEAVHSATRRMRDRWPDDPSAWASHIHVGT</sequence>
<evidence type="ECO:0000313" key="4">
    <source>
        <dbReference type="Proteomes" id="UP000195105"/>
    </source>
</evidence>
<evidence type="ECO:0000313" key="3">
    <source>
        <dbReference type="EMBL" id="OUD03881.1"/>
    </source>
</evidence>
<feature type="region of interest" description="Disordered" evidence="1">
    <location>
        <begin position="629"/>
        <end position="662"/>
    </location>
</feature>
<gene>
    <name evidence="3" type="ORF">CA983_07215</name>
</gene>
<evidence type="ECO:0000256" key="1">
    <source>
        <dbReference type="SAM" id="MobiDB-lite"/>
    </source>
</evidence>
<accession>A0A243S890</accession>
<dbReference type="PANTHER" id="PTHR19959">
    <property type="entry name" value="KINESIN LIGHT CHAIN"/>
    <property type="match status" value="1"/>
</dbReference>
<dbReference type="InterPro" id="IPR011990">
    <property type="entry name" value="TPR-like_helical_dom_sf"/>
</dbReference>
<organism evidence="3 4">
    <name type="scientific">Streptomyces swartbergensis</name>
    <dbReference type="NCBI Taxonomy" id="487165"/>
    <lineage>
        <taxon>Bacteria</taxon>
        <taxon>Bacillati</taxon>
        <taxon>Actinomycetota</taxon>
        <taxon>Actinomycetes</taxon>
        <taxon>Kitasatosporales</taxon>
        <taxon>Streptomycetaceae</taxon>
        <taxon>Streptomyces</taxon>
    </lineage>
</organism>
<proteinExistence type="predicted"/>
<feature type="domain" description="CHAT" evidence="2">
    <location>
        <begin position="1578"/>
        <end position="1863"/>
    </location>
</feature>
<dbReference type="EMBL" id="NGFN01000027">
    <property type="protein sequence ID" value="OUD03881.1"/>
    <property type="molecule type" value="Genomic_DNA"/>
</dbReference>
<name>A0A243S890_9ACTN</name>
<evidence type="ECO:0000259" key="2">
    <source>
        <dbReference type="Pfam" id="PF12770"/>
    </source>
</evidence>
<dbReference type="PANTHER" id="PTHR19959:SF119">
    <property type="entry name" value="FUNGAL LIPASE-LIKE DOMAIN-CONTAINING PROTEIN"/>
    <property type="match status" value="1"/>
</dbReference>
<dbReference type="Pfam" id="PF13374">
    <property type="entry name" value="TPR_10"/>
    <property type="match status" value="1"/>
</dbReference>
<dbReference type="SUPFAM" id="SSF48452">
    <property type="entry name" value="TPR-like"/>
    <property type="match status" value="2"/>
</dbReference>
<dbReference type="InterPro" id="IPR024983">
    <property type="entry name" value="CHAT_dom"/>
</dbReference>
<protein>
    <recommendedName>
        <fullName evidence="2">CHAT domain-containing protein</fullName>
    </recommendedName>
</protein>
<dbReference type="Gene3D" id="1.25.40.10">
    <property type="entry name" value="Tetratricopeptide repeat domain"/>
    <property type="match status" value="5"/>
</dbReference>
<comment type="caution">
    <text evidence="3">The sequence shown here is derived from an EMBL/GenBank/DDBJ whole genome shotgun (WGS) entry which is preliminary data.</text>
</comment>
<keyword evidence="4" id="KW-1185">Reference proteome</keyword>
<dbReference type="Proteomes" id="UP000195105">
    <property type="component" value="Unassembled WGS sequence"/>
</dbReference>
<reference evidence="3 4" key="1">
    <citation type="submission" date="2017-05" db="EMBL/GenBank/DDBJ databases">
        <title>Biotechnological potential of actinobacteria isolated from South African environments.</title>
        <authorList>
            <person name="Le Roes-Hill M."/>
            <person name="Prins A."/>
            <person name="Durrell K.A."/>
        </authorList>
    </citation>
    <scope>NUCLEOTIDE SEQUENCE [LARGE SCALE GENOMIC DNA]</scope>
    <source>
        <strain evidence="3 4">HMC13</strain>
    </source>
</reference>